<dbReference type="PANTHER" id="PTHR11049">
    <property type="entry name" value="ACYL COENZYME A THIOESTER HYDROLASE"/>
    <property type="match status" value="1"/>
</dbReference>
<dbReference type="CDD" id="cd03442">
    <property type="entry name" value="BFIT_BACH"/>
    <property type="match status" value="1"/>
</dbReference>
<proteinExistence type="inferred from homology"/>
<comment type="similarity">
    <text evidence="1">Belongs to the acyl coenzyme A hydrolase family.</text>
</comment>
<feature type="domain" description="HotDog ACOT-type" evidence="4">
    <location>
        <begin position="9"/>
        <end position="121"/>
    </location>
</feature>
<dbReference type="InterPro" id="IPR033120">
    <property type="entry name" value="HOTDOG_ACOT"/>
</dbReference>
<dbReference type="Gene3D" id="3.10.129.10">
    <property type="entry name" value="Hotdog Thioesterase"/>
    <property type="match status" value="1"/>
</dbReference>
<keyword evidence="6" id="KW-1185">Reference proteome</keyword>
<evidence type="ECO:0000256" key="2">
    <source>
        <dbReference type="ARBA" id="ARBA00022801"/>
    </source>
</evidence>
<dbReference type="GO" id="GO:0006637">
    <property type="term" value="P:acyl-CoA metabolic process"/>
    <property type="evidence" value="ECO:0007669"/>
    <property type="project" value="TreeGrafter"/>
</dbReference>
<dbReference type="Pfam" id="PF03061">
    <property type="entry name" value="4HBT"/>
    <property type="match status" value="1"/>
</dbReference>
<evidence type="ECO:0000256" key="3">
    <source>
        <dbReference type="PROSITE-ProRule" id="PRU01106"/>
    </source>
</evidence>
<dbReference type="InterPro" id="IPR029069">
    <property type="entry name" value="HotDog_dom_sf"/>
</dbReference>
<dbReference type="OrthoDB" id="8894489at2"/>
<dbReference type="PANTHER" id="PTHR11049:SF24">
    <property type="entry name" value="CYTOSOLIC ACYL COENZYME A THIOESTER HYDROLASE"/>
    <property type="match status" value="1"/>
</dbReference>
<dbReference type="RefSeq" id="WP_116649641.1">
    <property type="nucleotide sequence ID" value="NZ_QUZK01000014.1"/>
</dbReference>
<evidence type="ECO:0000313" key="6">
    <source>
        <dbReference type="Proteomes" id="UP000260351"/>
    </source>
</evidence>
<organism evidence="5 6">
    <name type="scientific">Wenzhouxiangella sediminis</name>
    <dbReference type="NCBI Taxonomy" id="1792836"/>
    <lineage>
        <taxon>Bacteria</taxon>
        <taxon>Pseudomonadati</taxon>
        <taxon>Pseudomonadota</taxon>
        <taxon>Gammaproteobacteria</taxon>
        <taxon>Chromatiales</taxon>
        <taxon>Wenzhouxiangellaceae</taxon>
        <taxon>Wenzhouxiangella</taxon>
    </lineage>
</organism>
<dbReference type="GO" id="GO:0052816">
    <property type="term" value="F:long-chain fatty acyl-CoA hydrolase activity"/>
    <property type="evidence" value="ECO:0007669"/>
    <property type="project" value="TreeGrafter"/>
</dbReference>
<name>A0A3E1KBN3_9GAMM</name>
<dbReference type="InterPro" id="IPR040170">
    <property type="entry name" value="Cytosol_ACT"/>
</dbReference>
<dbReference type="EMBL" id="QUZK01000014">
    <property type="protein sequence ID" value="RFF31983.1"/>
    <property type="molecule type" value="Genomic_DNA"/>
</dbReference>
<reference evidence="5 6" key="1">
    <citation type="submission" date="2018-08" db="EMBL/GenBank/DDBJ databases">
        <title>Wenzhouxiangella salilacus sp. nov., a novel bacterium isolated from a saline lake in Xinjiang Province, China.</title>
        <authorList>
            <person name="Han S."/>
        </authorList>
    </citation>
    <scope>NUCLEOTIDE SEQUENCE [LARGE SCALE GENOMIC DNA]</scope>
    <source>
        <strain evidence="5 6">XDB06</strain>
    </source>
</reference>
<keyword evidence="2 3" id="KW-0378">Hydrolase</keyword>
<dbReference type="InterPro" id="IPR006683">
    <property type="entry name" value="Thioestr_dom"/>
</dbReference>
<evidence type="ECO:0000256" key="1">
    <source>
        <dbReference type="ARBA" id="ARBA00010458"/>
    </source>
</evidence>
<protein>
    <submittedName>
        <fullName evidence="5">Acyl-CoA thioesterase</fullName>
    </submittedName>
</protein>
<accession>A0A3E1KBN3</accession>
<evidence type="ECO:0000259" key="4">
    <source>
        <dbReference type="PROSITE" id="PS51770"/>
    </source>
</evidence>
<dbReference type="GO" id="GO:0009062">
    <property type="term" value="P:fatty acid catabolic process"/>
    <property type="evidence" value="ECO:0007669"/>
    <property type="project" value="TreeGrafter"/>
</dbReference>
<dbReference type="SUPFAM" id="SSF54637">
    <property type="entry name" value="Thioesterase/thiol ester dehydrase-isomerase"/>
    <property type="match status" value="1"/>
</dbReference>
<dbReference type="AlphaFoldDB" id="A0A3E1KBN3"/>
<comment type="caution">
    <text evidence="5">The sequence shown here is derived from an EMBL/GenBank/DDBJ whole genome shotgun (WGS) entry which is preliminary data.</text>
</comment>
<gene>
    <name evidence="5" type="ORF">DZC52_03040</name>
</gene>
<dbReference type="Proteomes" id="UP000260351">
    <property type="component" value="Unassembled WGS sequence"/>
</dbReference>
<dbReference type="PROSITE" id="PS51770">
    <property type="entry name" value="HOTDOG_ACOT"/>
    <property type="match status" value="1"/>
</dbReference>
<sequence>MDAQPDRIAQSITRITKLVFPQDTNPIGTLYGGTALQWMDEVAFLTATRFARCQVVTVSMDRVDFKVPIPQGAIVELIGEVTRVGRTSATVRVQIMLENARSGEQKLAIEGHLAMVAVDDDMEPIPVDPGARLA</sequence>
<evidence type="ECO:0000313" key="5">
    <source>
        <dbReference type="EMBL" id="RFF31983.1"/>
    </source>
</evidence>
<dbReference type="GO" id="GO:0005829">
    <property type="term" value="C:cytosol"/>
    <property type="evidence" value="ECO:0007669"/>
    <property type="project" value="TreeGrafter"/>
</dbReference>